<keyword evidence="5" id="KW-1133">Transmembrane helix</keyword>
<protein>
    <recommendedName>
        <fullName evidence="8">Protein FAM24A</fullName>
    </recommendedName>
</protein>
<dbReference type="HOGENOM" id="CLU_160106_0_0_1"/>
<proteinExistence type="inferred from homology"/>
<dbReference type="GO" id="GO:0005576">
    <property type="term" value="C:extracellular region"/>
    <property type="evidence" value="ECO:0007669"/>
    <property type="project" value="UniProtKB-SubCell"/>
</dbReference>
<keyword evidence="7" id="KW-1185">Reference proteome</keyword>
<feature type="transmembrane region" description="Helical" evidence="5">
    <location>
        <begin position="12"/>
        <end position="35"/>
    </location>
</feature>
<name>G1TMN1_RABIT</name>
<sequence>REKMFDLKTKVMIGIGSSLLLAAVVLIGVVIGLYIKVSNALKAAKEPAVVEPSSTKVFPGKTNPTDSCRAFPCCDNSSMYTDFDPLPPCSCATNEGL</sequence>
<dbReference type="Ensembl" id="ENSOCUT00000021683.2">
    <property type="protein sequence ID" value="ENSOCUP00000018242.2"/>
    <property type="gene ID" value="ENSOCUG00000025051.2"/>
</dbReference>
<dbReference type="FunCoup" id="G1TMN1">
    <property type="interactions" value="1"/>
</dbReference>
<dbReference type="AlphaFoldDB" id="G1TMN1"/>
<evidence type="ECO:0000256" key="5">
    <source>
        <dbReference type="SAM" id="Phobius"/>
    </source>
</evidence>
<comment type="similarity">
    <text evidence="2">Belongs to the FAM24 family.</text>
</comment>
<evidence type="ECO:0000313" key="6">
    <source>
        <dbReference type="Ensembl" id="ENSOCUP00000018242.2"/>
    </source>
</evidence>
<keyword evidence="3" id="KW-0964">Secreted</keyword>
<dbReference type="InterPro" id="IPR028122">
    <property type="entry name" value="FAM24"/>
</dbReference>
<dbReference type="Bgee" id="ENSOCUG00000025051">
    <property type="expression patterns" value="Expressed in testis and 15 other cell types or tissues"/>
</dbReference>
<accession>G1TMN1</accession>
<keyword evidence="4" id="KW-0732">Signal</keyword>
<keyword evidence="5" id="KW-0472">Membrane</keyword>
<dbReference type="Proteomes" id="UP000001811">
    <property type="component" value="Unplaced"/>
</dbReference>
<dbReference type="PANTHER" id="PTHR35860:SF1">
    <property type="entry name" value="PROTEIN FAM24A"/>
    <property type="match status" value="1"/>
</dbReference>
<evidence type="ECO:0000256" key="4">
    <source>
        <dbReference type="ARBA" id="ARBA00022729"/>
    </source>
</evidence>
<evidence type="ECO:0008006" key="8">
    <source>
        <dbReference type="Google" id="ProtNLM"/>
    </source>
</evidence>
<comment type="subcellular location">
    <subcellularLocation>
        <location evidence="1">Secreted</location>
    </subcellularLocation>
</comment>
<dbReference type="Pfam" id="PF15193">
    <property type="entry name" value="FAM24"/>
    <property type="match status" value="1"/>
</dbReference>
<reference evidence="6 7" key="1">
    <citation type="journal article" date="2011" name="Nature">
        <title>A high-resolution map of human evolutionary constraint using 29 mammals.</title>
        <authorList>
            <person name="Lindblad-Toh K."/>
            <person name="Garber M."/>
            <person name="Zuk O."/>
            <person name="Lin M.F."/>
            <person name="Parker B.J."/>
            <person name="Washietl S."/>
            <person name="Kheradpour P."/>
            <person name="Ernst J."/>
            <person name="Jordan G."/>
            <person name="Mauceli E."/>
            <person name="Ward L.D."/>
            <person name="Lowe C.B."/>
            <person name="Holloway A.K."/>
            <person name="Clamp M."/>
            <person name="Gnerre S."/>
            <person name="Alfoldi J."/>
            <person name="Beal K."/>
            <person name="Chang J."/>
            <person name="Clawson H."/>
            <person name="Cuff J."/>
            <person name="Di Palma F."/>
            <person name="Fitzgerald S."/>
            <person name="Flicek P."/>
            <person name="Guttman M."/>
            <person name="Hubisz M.J."/>
            <person name="Jaffe D.B."/>
            <person name="Jungreis I."/>
            <person name="Kent W.J."/>
            <person name="Kostka D."/>
            <person name="Lara M."/>
            <person name="Martins A.L."/>
            <person name="Massingham T."/>
            <person name="Moltke I."/>
            <person name="Raney B.J."/>
            <person name="Rasmussen M.D."/>
            <person name="Robinson J."/>
            <person name="Stark A."/>
            <person name="Vilella A.J."/>
            <person name="Wen J."/>
            <person name="Xie X."/>
            <person name="Zody M.C."/>
            <person name="Baldwin J."/>
            <person name="Bloom T."/>
            <person name="Chin C.W."/>
            <person name="Heiman D."/>
            <person name="Nicol R."/>
            <person name="Nusbaum C."/>
            <person name="Young S."/>
            <person name="Wilkinson J."/>
            <person name="Worley K.C."/>
            <person name="Kovar C.L."/>
            <person name="Muzny D.M."/>
            <person name="Gibbs R.A."/>
            <person name="Cree A."/>
            <person name="Dihn H.H."/>
            <person name="Fowler G."/>
            <person name="Jhangiani S."/>
            <person name="Joshi V."/>
            <person name="Lee S."/>
            <person name="Lewis L.R."/>
            <person name="Nazareth L.V."/>
            <person name="Okwuonu G."/>
            <person name="Santibanez J."/>
            <person name="Warren W.C."/>
            <person name="Mardis E.R."/>
            <person name="Weinstock G.M."/>
            <person name="Wilson R.K."/>
            <person name="Delehaunty K."/>
            <person name="Dooling D."/>
            <person name="Fronik C."/>
            <person name="Fulton L."/>
            <person name="Fulton B."/>
            <person name="Graves T."/>
            <person name="Minx P."/>
            <person name="Sodergren E."/>
            <person name="Birney E."/>
            <person name="Margulies E.H."/>
            <person name="Herrero J."/>
            <person name="Green E.D."/>
            <person name="Haussler D."/>
            <person name="Siepel A."/>
            <person name="Goldman N."/>
            <person name="Pollard K.S."/>
            <person name="Pedersen J.S."/>
            <person name="Lander E.S."/>
            <person name="Kellis M."/>
        </authorList>
    </citation>
    <scope>NUCLEOTIDE SEQUENCE [LARGE SCALE GENOMIC DNA]</scope>
    <source>
        <strain evidence="7">Thorbecke</strain>
    </source>
</reference>
<evidence type="ECO:0000313" key="7">
    <source>
        <dbReference type="Proteomes" id="UP000001811"/>
    </source>
</evidence>
<evidence type="ECO:0000256" key="1">
    <source>
        <dbReference type="ARBA" id="ARBA00004613"/>
    </source>
</evidence>
<evidence type="ECO:0000256" key="2">
    <source>
        <dbReference type="ARBA" id="ARBA00007386"/>
    </source>
</evidence>
<evidence type="ECO:0000256" key="3">
    <source>
        <dbReference type="ARBA" id="ARBA00022525"/>
    </source>
</evidence>
<reference evidence="6" key="2">
    <citation type="submission" date="2025-08" db="UniProtKB">
        <authorList>
            <consortium name="Ensembl"/>
        </authorList>
    </citation>
    <scope>IDENTIFICATION</scope>
    <source>
        <strain evidence="6">Thorbecke</strain>
    </source>
</reference>
<organism evidence="6 7">
    <name type="scientific">Oryctolagus cuniculus</name>
    <name type="common">Rabbit</name>
    <dbReference type="NCBI Taxonomy" id="9986"/>
    <lineage>
        <taxon>Eukaryota</taxon>
        <taxon>Metazoa</taxon>
        <taxon>Chordata</taxon>
        <taxon>Craniata</taxon>
        <taxon>Vertebrata</taxon>
        <taxon>Euteleostomi</taxon>
        <taxon>Mammalia</taxon>
        <taxon>Eutheria</taxon>
        <taxon>Euarchontoglires</taxon>
        <taxon>Glires</taxon>
        <taxon>Lagomorpha</taxon>
        <taxon>Leporidae</taxon>
        <taxon>Oryctolagus</taxon>
    </lineage>
</organism>
<reference evidence="6" key="3">
    <citation type="submission" date="2025-09" db="UniProtKB">
        <authorList>
            <consortium name="Ensembl"/>
        </authorList>
    </citation>
    <scope>IDENTIFICATION</scope>
    <source>
        <strain evidence="6">Thorbecke</strain>
    </source>
</reference>
<dbReference type="GeneTree" id="ENSGT00940000164044"/>
<dbReference type="PANTHER" id="PTHR35860">
    <property type="entry name" value="PROTEIN FAM24B"/>
    <property type="match status" value="1"/>
</dbReference>
<dbReference type="InParanoid" id="G1TMN1"/>
<dbReference type="eggNOG" id="ENOG502TEP5">
    <property type="taxonomic scope" value="Eukaryota"/>
</dbReference>
<dbReference type="PaxDb" id="9986-ENSOCUP00000018242"/>
<keyword evidence="5" id="KW-0812">Transmembrane</keyword>